<keyword evidence="9" id="KW-0998">Cell outer membrane</keyword>
<dbReference type="InterPro" id="IPR050810">
    <property type="entry name" value="Bact_Secretion_Sys_Channel"/>
</dbReference>
<feature type="region of interest" description="Disordered" evidence="11">
    <location>
        <begin position="670"/>
        <end position="716"/>
    </location>
</feature>
<keyword evidence="8" id="KW-0472">Membrane</keyword>
<evidence type="ECO:0000256" key="10">
    <source>
        <dbReference type="RuleBase" id="RU004004"/>
    </source>
</evidence>
<dbReference type="Proteomes" id="UP000806285">
    <property type="component" value="Unassembled WGS sequence"/>
</dbReference>
<dbReference type="Pfam" id="PF21305">
    <property type="entry name" value="type_II_gspD_N0"/>
    <property type="match status" value="1"/>
</dbReference>
<evidence type="ECO:0000256" key="9">
    <source>
        <dbReference type="ARBA" id="ARBA00023237"/>
    </source>
</evidence>
<keyword evidence="3 10" id="KW-0813">Transport</keyword>
<evidence type="ECO:0000259" key="14">
    <source>
        <dbReference type="Pfam" id="PF03958"/>
    </source>
</evidence>
<dbReference type="InterPro" id="IPR038591">
    <property type="entry name" value="NolW-like_sf"/>
</dbReference>
<feature type="domain" description="NolW-like" evidence="14">
    <location>
        <begin position="129"/>
        <end position="186"/>
    </location>
</feature>
<keyword evidence="4" id="KW-1134">Transmembrane beta strand</keyword>
<name>A0ABR9RZT6_9BURK</name>
<evidence type="ECO:0000256" key="8">
    <source>
        <dbReference type="ARBA" id="ARBA00023136"/>
    </source>
</evidence>
<reference evidence="16 17" key="1">
    <citation type="submission" date="2020-10" db="EMBL/GenBank/DDBJ databases">
        <title>Ramlibacter sp. HM2 16S ribosomal RNA gene Genome sequencing and assembly.</title>
        <authorList>
            <person name="Kang M."/>
        </authorList>
    </citation>
    <scope>NUCLEOTIDE SEQUENCE [LARGE SCALE GENOMIC DNA]</scope>
    <source>
        <strain evidence="16 17">HM2</strain>
    </source>
</reference>
<dbReference type="InterPro" id="IPR049371">
    <property type="entry name" value="GspD-like_N0"/>
</dbReference>
<comment type="caution">
    <text evidence="16">The sequence shown here is derived from an EMBL/GenBank/DDBJ whole genome shotgun (WGS) entry which is preliminary data.</text>
</comment>
<evidence type="ECO:0000313" key="17">
    <source>
        <dbReference type="Proteomes" id="UP000806285"/>
    </source>
</evidence>
<evidence type="ECO:0000256" key="12">
    <source>
        <dbReference type="SAM" id="SignalP"/>
    </source>
</evidence>
<feature type="signal peptide" evidence="12">
    <location>
        <begin position="1"/>
        <end position="25"/>
    </location>
</feature>
<feature type="domain" description="NolW-like" evidence="14">
    <location>
        <begin position="281"/>
        <end position="392"/>
    </location>
</feature>
<dbReference type="InterPro" id="IPR013356">
    <property type="entry name" value="T2SS_GspD"/>
</dbReference>
<sequence length="716" mass="74530">MNFRLAFAACTAALLLGGAPGLLHAQRTAEPITLNFVNAEIEAVARTMAAITGRNIVVDPRVKGTITLATDRPVPPAAAFNQFVATLRLSGYTVVESGGLLKVVPEAEAKLQGGAVSVDGSVSGSQIVTQIFRLNFENAANLVPILRPLISPNNTINVNPGNNSLVITDYADNLQRLGRIIAALDVSNATDVEVINLRHALAVDLAPVVQRLVDSSGGPATGAAPAAQGQADNAFRTTVIAEPRSNSLVVRAANPARLGLVRSVVGRLDVPGAGGAAGNIHVVYLRNAEATKLAVVLRAALASMAPQGAPGAVGAPAAVNQQSPVVTSGLSGAGNATGTSAANAPIAPSAQPSTGGQIQADPATNSLIITAPEPQYRQLRAVIDQLDGRRAQVLVESLIVEVNAEKAAEFGIQWQNILGNTNSSTIGFLGSNFRTGTSTNIIDLAIGAATGAAIPSTGFNIGAVRNIDGNYVLGLLARFLESKTDANILSTPNLLTLDNEEAKIVIGENVPFITGQYTNASSGNSNGSVNPFQTIERKDVGLTLRVKPQIAENGTVRLTIYQEVSSVDPATRNALNGPTTRKRTIESNVVVDDGSVIVLGGLLEDRYGGTADKVPGAGDVPLFGNLFRSEARSRAKNNLMVFLRPVVIRDTTQTEALSIDRYDLMRTKQQNAQPTPSVLAPVNDAPILPEVTRPAPPIDTWRPLSPPPATSAPSAR</sequence>
<dbReference type="Pfam" id="PF03958">
    <property type="entry name" value="Secretin_N"/>
    <property type="match status" value="3"/>
</dbReference>
<dbReference type="PANTHER" id="PTHR30332:SF24">
    <property type="entry name" value="SECRETIN GSPD-RELATED"/>
    <property type="match status" value="1"/>
</dbReference>
<dbReference type="Pfam" id="PF00263">
    <property type="entry name" value="Secretin"/>
    <property type="match status" value="1"/>
</dbReference>
<keyword evidence="5" id="KW-0812">Transmembrane</keyword>
<proteinExistence type="inferred from homology"/>
<organism evidence="16 17">
    <name type="scientific">Ramlibacter pallidus</name>
    <dbReference type="NCBI Taxonomy" id="2780087"/>
    <lineage>
        <taxon>Bacteria</taxon>
        <taxon>Pseudomonadati</taxon>
        <taxon>Pseudomonadota</taxon>
        <taxon>Betaproteobacteria</taxon>
        <taxon>Burkholderiales</taxon>
        <taxon>Comamonadaceae</taxon>
        <taxon>Ramlibacter</taxon>
    </lineage>
</organism>
<accession>A0ABR9RZT6</accession>
<evidence type="ECO:0000256" key="6">
    <source>
        <dbReference type="ARBA" id="ARBA00022729"/>
    </source>
</evidence>
<evidence type="ECO:0000256" key="1">
    <source>
        <dbReference type="ARBA" id="ARBA00004442"/>
    </source>
</evidence>
<dbReference type="InterPro" id="IPR001775">
    <property type="entry name" value="GspD/PilQ"/>
</dbReference>
<dbReference type="InterPro" id="IPR004846">
    <property type="entry name" value="T2SS/T3SS_dom"/>
</dbReference>
<protein>
    <submittedName>
        <fullName evidence="16">Type II secretion system secretin GspD</fullName>
    </submittedName>
</protein>
<dbReference type="InterPro" id="IPR005644">
    <property type="entry name" value="NolW-like"/>
</dbReference>
<evidence type="ECO:0000256" key="5">
    <source>
        <dbReference type="ARBA" id="ARBA00022692"/>
    </source>
</evidence>
<evidence type="ECO:0000256" key="4">
    <source>
        <dbReference type="ARBA" id="ARBA00022452"/>
    </source>
</evidence>
<keyword evidence="6 12" id="KW-0732">Signal</keyword>
<dbReference type="NCBIfam" id="TIGR02517">
    <property type="entry name" value="type_II_gspD"/>
    <property type="match status" value="1"/>
</dbReference>
<feature type="domain" description="GspD-like N0" evidence="15">
    <location>
        <begin position="34"/>
        <end position="103"/>
    </location>
</feature>
<keyword evidence="7" id="KW-0653">Protein transport</keyword>
<keyword evidence="17" id="KW-1185">Reference proteome</keyword>
<evidence type="ECO:0000259" key="15">
    <source>
        <dbReference type="Pfam" id="PF21305"/>
    </source>
</evidence>
<dbReference type="PRINTS" id="PR01032">
    <property type="entry name" value="PHAGEIV"/>
</dbReference>
<feature type="chain" id="PRO_5046974497" evidence="12">
    <location>
        <begin position="26"/>
        <end position="716"/>
    </location>
</feature>
<dbReference type="Gene3D" id="3.30.1370.120">
    <property type="match status" value="3"/>
</dbReference>
<comment type="subcellular location">
    <subcellularLocation>
        <location evidence="1 10">Cell outer membrane</location>
    </subcellularLocation>
</comment>
<comment type="similarity">
    <text evidence="2">Belongs to the bacterial secretin family. GSP D subfamily.</text>
</comment>
<evidence type="ECO:0000256" key="3">
    <source>
        <dbReference type="ARBA" id="ARBA00022448"/>
    </source>
</evidence>
<evidence type="ECO:0000313" key="16">
    <source>
        <dbReference type="EMBL" id="MBE7366774.1"/>
    </source>
</evidence>
<feature type="domain" description="Type II/III secretion system secretin-like" evidence="13">
    <location>
        <begin position="480"/>
        <end position="649"/>
    </location>
</feature>
<feature type="domain" description="NolW-like" evidence="14">
    <location>
        <begin position="192"/>
        <end position="273"/>
    </location>
</feature>
<dbReference type="PANTHER" id="PTHR30332">
    <property type="entry name" value="PROBABLE GENERAL SECRETION PATHWAY PROTEIN D"/>
    <property type="match status" value="1"/>
</dbReference>
<gene>
    <name evidence="16" type="primary">gspD</name>
    <name evidence="16" type="ORF">IM787_04255</name>
</gene>
<evidence type="ECO:0000256" key="7">
    <source>
        <dbReference type="ARBA" id="ARBA00022927"/>
    </source>
</evidence>
<evidence type="ECO:0000256" key="11">
    <source>
        <dbReference type="SAM" id="MobiDB-lite"/>
    </source>
</evidence>
<dbReference type="EMBL" id="JADDIV010000001">
    <property type="protein sequence ID" value="MBE7366774.1"/>
    <property type="molecule type" value="Genomic_DNA"/>
</dbReference>
<dbReference type="PRINTS" id="PR00811">
    <property type="entry name" value="BCTERIALGSPD"/>
</dbReference>
<evidence type="ECO:0000256" key="2">
    <source>
        <dbReference type="ARBA" id="ARBA00006980"/>
    </source>
</evidence>
<dbReference type="RefSeq" id="WP_193675371.1">
    <property type="nucleotide sequence ID" value="NZ_JADDIV010000001.1"/>
</dbReference>
<evidence type="ECO:0000259" key="13">
    <source>
        <dbReference type="Pfam" id="PF00263"/>
    </source>
</evidence>